<dbReference type="AlphaFoldDB" id="A0A420EG27"/>
<accession>A0A420EG27</accession>
<dbReference type="PROSITE" id="PS51257">
    <property type="entry name" value="PROKAR_LIPOPROTEIN"/>
    <property type="match status" value="1"/>
</dbReference>
<dbReference type="EMBL" id="RAQO01000004">
    <property type="protein sequence ID" value="RKF19614.1"/>
    <property type="molecule type" value="Genomic_DNA"/>
</dbReference>
<dbReference type="Proteomes" id="UP000286482">
    <property type="component" value="Unassembled WGS sequence"/>
</dbReference>
<keyword evidence="3" id="KW-1185">Reference proteome</keyword>
<reference evidence="2 3" key="1">
    <citation type="submission" date="2018-09" db="EMBL/GenBank/DDBJ databases">
        <authorList>
            <person name="Wang Z."/>
        </authorList>
    </citation>
    <scope>NUCLEOTIDE SEQUENCE [LARGE SCALE GENOMIC DNA]</scope>
    <source>
        <strain evidence="2 3">ALS 81</strain>
    </source>
</reference>
<gene>
    <name evidence="2" type="ORF">DBZ36_03880</name>
</gene>
<keyword evidence="1" id="KW-0732">Signal</keyword>
<evidence type="ECO:0000313" key="3">
    <source>
        <dbReference type="Proteomes" id="UP000286482"/>
    </source>
</evidence>
<evidence type="ECO:0000256" key="1">
    <source>
        <dbReference type="SAM" id="SignalP"/>
    </source>
</evidence>
<proteinExistence type="predicted"/>
<feature type="chain" id="PRO_5019577447" description="Lipoprotein" evidence="1">
    <location>
        <begin position="21"/>
        <end position="90"/>
    </location>
</feature>
<sequence>MSPKLATVLACLVLSACSQTPETVNSPITTSHSYHYTSDFNDAYGNSYVYEDGFSHTHNNPAIVNGYLQGTQSGTIYSRRQHQAVQTQGE</sequence>
<name>A0A420EG27_9ALTE</name>
<dbReference type="RefSeq" id="WP_120353619.1">
    <property type="nucleotide sequence ID" value="NZ_RAQO01000004.1"/>
</dbReference>
<protein>
    <recommendedName>
        <fullName evidence="4">Lipoprotein</fullName>
    </recommendedName>
</protein>
<evidence type="ECO:0000313" key="2">
    <source>
        <dbReference type="EMBL" id="RKF19614.1"/>
    </source>
</evidence>
<feature type="signal peptide" evidence="1">
    <location>
        <begin position="1"/>
        <end position="20"/>
    </location>
</feature>
<comment type="caution">
    <text evidence="2">The sequence shown here is derived from an EMBL/GenBank/DDBJ whole genome shotgun (WGS) entry which is preliminary data.</text>
</comment>
<organism evidence="2 3">
    <name type="scientific">Alginatibacterium sediminis</name>
    <dbReference type="NCBI Taxonomy" id="2164068"/>
    <lineage>
        <taxon>Bacteria</taxon>
        <taxon>Pseudomonadati</taxon>
        <taxon>Pseudomonadota</taxon>
        <taxon>Gammaproteobacteria</taxon>
        <taxon>Alteromonadales</taxon>
        <taxon>Alteromonadaceae</taxon>
        <taxon>Alginatibacterium</taxon>
    </lineage>
</organism>
<evidence type="ECO:0008006" key="4">
    <source>
        <dbReference type="Google" id="ProtNLM"/>
    </source>
</evidence>